<keyword evidence="1" id="KW-0560">Oxidoreductase</keyword>
<evidence type="ECO:0000259" key="2">
    <source>
        <dbReference type="Pfam" id="PF00384"/>
    </source>
</evidence>
<dbReference type="Pfam" id="PF00384">
    <property type="entry name" value="Molybdopterin"/>
    <property type="match status" value="1"/>
</dbReference>
<dbReference type="InterPro" id="IPR006656">
    <property type="entry name" value="Mopterin_OxRdtase"/>
</dbReference>
<evidence type="ECO:0000256" key="1">
    <source>
        <dbReference type="ARBA" id="ARBA00023002"/>
    </source>
</evidence>
<keyword evidence="4" id="KW-1185">Reference proteome</keyword>
<dbReference type="GO" id="GO:0022904">
    <property type="term" value="P:respiratory electron transport chain"/>
    <property type="evidence" value="ECO:0007669"/>
    <property type="project" value="TreeGrafter"/>
</dbReference>
<dbReference type="GO" id="GO:0016020">
    <property type="term" value="C:membrane"/>
    <property type="evidence" value="ECO:0007669"/>
    <property type="project" value="TreeGrafter"/>
</dbReference>
<proteinExistence type="predicted"/>
<dbReference type="STRING" id="990268.JCM19235_4075"/>
<dbReference type="Proteomes" id="UP000029228">
    <property type="component" value="Unassembled WGS sequence"/>
</dbReference>
<dbReference type="PANTHER" id="PTHR43105:SF14">
    <property type="entry name" value="FORMATE DEHYDROGENASE H"/>
    <property type="match status" value="1"/>
</dbReference>
<gene>
    <name evidence="3" type="ORF">JCM19235_4075</name>
</gene>
<dbReference type="AlphaFoldDB" id="A0A090RWP6"/>
<feature type="domain" description="Molybdopterin oxidoreductase" evidence="2">
    <location>
        <begin position="15"/>
        <end position="83"/>
    </location>
</feature>
<evidence type="ECO:0000313" key="3">
    <source>
        <dbReference type="EMBL" id="GAL19875.1"/>
    </source>
</evidence>
<comment type="caution">
    <text evidence="3">The sequence shown here is derived from an EMBL/GenBank/DDBJ whole genome shotgun (WGS) entry which is preliminary data.</text>
</comment>
<evidence type="ECO:0000313" key="4">
    <source>
        <dbReference type="Proteomes" id="UP000029228"/>
    </source>
</evidence>
<dbReference type="InterPro" id="IPR050123">
    <property type="entry name" value="Prok_molybdopt-oxidoreductase"/>
</dbReference>
<dbReference type="PANTHER" id="PTHR43105">
    <property type="entry name" value="RESPIRATORY NITRATE REDUCTASE"/>
    <property type="match status" value="1"/>
</dbReference>
<dbReference type="Gene3D" id="3.40.50.740">
    <property type="match status" value="1"/>
</dbReference>
<reference evidence="3 4" key="1">
    <citation type="submission" date="2014-09" db="EMBL/GenBank/DDBJ databases">
        <title>Vibrio maritimus JCM 19235. (C45) whole genome shotgun sequence.</title>
        <authorList>
            <person name="Sawabe T."/>
            <person name="Meirelles P."/>
            <person name="Nakanishi M."/>
            <person name="Sayaka M."/>
            <person name="Hattori M."/>
            <person name="Ohkuma M."/>
        </authorList>
    </citation>
    <scope>NUCLEOTIDE SEQUENCE [LARGE SCALE GENOMIC DNA]</scope>
    <source>
        <strain evidence="4">JCM19235</strain>
    </source>
</reference>
<accession>A0A090RWP6</accession>
<name>A0A090RWP6_9VIBR</name>
<dbReference type="EMBL" id="BBMR01000005">
    <property type="protein sequence ID" value="GAL19875.1"/>
    <property type="molecule type" value="Genomic_DNA"/>
</dbReference>
<dbReference type="SUPFAM" id="SSF53706">
    <property type="entry name" value="Formate dehydrogenase/DMSO reductase, domains 1-3"/>
    <property type="match status" value="1"/>
</dbReference>
<protein>
    <submittedName>
        <fullName evidence="3">NAD-dependent formate dehydrogenase alpha subunit</fullName>
    </submittedName>
</protein>
<dbReference type="GO" id="GO:0003954">
    <property type="term" value="F:NADH dehydrogenase activity"/>
    <property type="evidence" value="ECO:0007669"/>
    <property type="project" value="TreeGrafter"/>
</dbReference>
<organism evidence="3 4">
    <name type="scientific">Vibrio maritimus</name>
    <dbReference type="NCBI Taxonomy" id="990268"/>
    <lineage>
        <taxon>Bacteria</taxon>
        <taxon>Pseudomonadati</taxon>
        <taxon>Pseudomonadota</taxon>
        <taxon>Gammaproteobacteria</taxon>
        <taxon>Vibrionales</taxon>
        <taxon>Vibrionaceae</taxon>
        <taxon>Vibrio</taxon>
    </lineage>
</organism>
<sequence length="95" mass="10718">MKGRFGFDFIHSEERLTTPLIRKSGELVPASWDETVGYVADKLNKIKSMYGSDSLAGFSSAKTTNEDNYAFQKLLEERLVPTTSTIVRGFVTHQR</sequence>